<keyword evidence="1" id="KW-0547">Nucleotide-binding</keyword>
<dbReference type="EMBL" id="UPPP01000061">
    <property type="protein sequence ID" value="VBB06198.1"/>
    <property type="molecule type" value="Genomic_DNA"/>
</dbReference>
<dbReference type="Gene3D" id="1.10.10.60">
    <property type="entry name" value="Homeodomain-like"/>
    <property type="match status" value="1"/>
</dbReference>
<dbReference type="PROSITE" id="PS00676">
    <property type="entry name" value="SIGMA54_INTERACT_2"/>
    <property type="match status" value="1"/>
</dbReference>
<dbReference type="PROSITE" id="PS50112">
    <property type="entry name" value="PAS"/>
    <property type="match status" value="1"/>
</dbReference>
<organism evidence="9 10">
    <name type="scientific">Lucifera butyrica</name>
    <dbReference type="NCBI Taxonomy" id="1351585"/>
    <lineage>
        <taxon>Bacteria</taxon>
        <taxon>Bacillati</taxon>
        <taxon>Bacillota</taxon>
        <taxon>Negativicutes</taxon>
        <taxon>Veillonellales</taxon>
        <taxon>Veillonellaceae</taxon>
        <taxon>Lucifera</taxon>
    </lineage>
</organism>
<dbReference type="InterPro" id="IPR009057">
    <property type="entry name" value="Homeodomain-like_sf"/>
</dbReference>
<dbReference type="Proteomes" id="UP000277811">
    <property type="component" value="Unassembled WGS sequence"/>
</dbReference>
<dbReference type="SUPFAM" id="SSF46689">
    <property type="entry name" value="Homeodomain-like"/>
    <property type="match status" value="1"/>
</dbReference>
<protein>
    <submittedName>
        <fullName evidence="9">Fis bacterial regulatory protein hth signature</fullName>
    </submittedName>
</protein>
<dbReference type="InterPro" id="IPR025662">
    <property type="entry name" value="Sigma_54_int_dom_ATP-bd_1"/>
</dbReference>
<dbReference type="SMART" id="SM00091">
    <property type="entry name" value="PAS"/>
    <property type="match status" value="1"/>
</dbReference>
<dbReference type="NCBIfam" id="TIGR00229">
    <property type="entry name" value="sensory_box"/>
    <property type="match status" value="1"/>
</dbReference>
<dbReference type="InterPro" id="IPR002078">
    <property type="entry name" value="Sigma_54_int"/>
</dbReference>
<dbReference type="InterPro" id="IPR027417">
    <property type="entry name" value="P-loop_NTPase"/>
</dbReference>
<keyword evidence="10" id="KW-1185">Reference proteome</keyword>
<dbReference type="FunFam" id="3.40.50.300:FF:000006">
    <property type="entry name" value="DNA-binding transcriptional regulator NtrC"/>
    <property type="match status" value="1"/>
</dbReference>
<proteinExistence type="predicted"/>
<dbReference type="AlphaFoldDB" id="A0A498RAQ7"/>
<gene>
    <name evidence="9" type="ORF">LUCI_1414</name>
</gene>
<dbReference type="InterPro" id="IPR003593">
    <property type="entry name" value="AAA+_ATPase"/>
</dbReference>
<evidence type="ECO:0000256" key="4">
    <source>
        <dbReference type="ARBA" id="ARBA00023125"/>
    </source>
</evidence>
<dbReference type="Gene3D" id="3.30.450.20">
    <property type="entry name" value="PAS domain"/>
    <property type="match status" value="1"/>
</dbReference>
<accession>A0A498RAQ7</accession>
<evidence type="ECO:0000313" key="9">
    <source>
        <dbReference type="EMBL" id="VBB06198.1"/>
    </source>
</evidence>
<dbReference type="InterPro" id="IPR000014">
    <property type="entry name" value="PAS"/>
</dbReference>
<dbReference type="Gene3D" id="1.10.8.60">
    <property type="match status" value="1"/>
</dbReference>
<dbReference type="PANTHER" id="PTHR32071:SF57">
    <property type="entry name" value="C4-DICARBOXYLATE TRANSPORT TRANSCRIPTIONAL REGULATORY PROTEIN DCTD"/>
    <property type="match status" value="1"/>
</dbReference>
<feature type="domain" description="PAS" evidence="8">
    <location>
        <begin position="120"/>
        <end position="164"/>
    </location>
</feature>
<dbReference type="InterPro" id="IPR025943">
    <property type="entry name" value="Sigma_54_int_dom_ATP-bd_2"/>
</dbReference>
<feature type="coiled-coil region" evidence="6">
    <location>
        <begin position="225"/>
        <end position="252"/>
    </location>
</feature>
<sequence>MQELTVKDVVVFDVEVVPAGMPRPNVKELLVKAGAKVLIVKNAANWGYIMPGEERAGECAGEMARYPLEIYEESFLNRKVEPVFDLLMEKEILIYNGRKAVALHTGKIFARQLQLRFRELQLRMQAVLDTVGEAVCLIDGRKQVIAWNECAEQLYGIRAGEIVGAPIEKFFSNLWVTRVIQDGRTVKAKYHRPRAGTHVLINAMPISFAGITAGAVSSERDITDVVQLNQELSRTNQEVKSLKEEIDKMNAQPDAFAAVCGHNPLIISAVDIARKVAAANVPILLRGESGTGKEVFARAIHAASRRTGKFVEINCGAIPANLFESELFGYRPGAFTGADRKGKAGLFEVADGGTLFLDEIGELPKEMQVKLLRVLQDNRFYHIGGDKPIRVNVRIIAATHRNLEEMIAAREFRDDLYYRLNVVSIVLPPLRERREDIPELVHRGLGHFGAMHGKKIMRVEPAVMTAFLDYDWPGNVRELYNVLERLTVLAEGDVLKPVYLPSALTVVRLPQRDGKQLQTTGLTAMTAMMEKELIERILTEVQYNKSLAAKKLGIPRSTLYYKMQQLQISDGNLTVASKN</sequence>
<evidence type="ECO:0000256" key="3">
    <source>
        <dbReference type="ARBA" id="ARBA00023015"/>
    </source>
</evidence>
<evidence type="ECO:0000256" key="6">
    <source>
        <dbReference type="SAM" id="Coils"/>
    </source>
</evidence>
<dbReference type="InterPro" id="IPR035965">
    <property type="entry name" value="PAS-like_dom_sf"/>
</dbReference>
<dbReference type="InterPro" id="IPR058031">
    <property type="entry name" value="AAA_lid_NorR"/>
</dbReference>
<dbReference type="Pfam" id="PF13188">
    <property type="entry name" value="PAS_8"/>
    <property type="match status" value="1"/>
</dbReference>
<evidence type="ECO:0000256" key="5">
    <source>
        <dbReference type="ARBA" id="ARBA00023163"/>
    </source>
</evidence>
<dbReference type="PRINTS" id="PR01590">
    <property type="entry name" value="HTHFIS"/>
</dbReference>
<evidence type="ECO:0000259" key="8">
    <source>
        <dbReference type="PROSITE" id="PS50112"/>
    </source>
</evidence>
<dbReference type="GO" id="GO:0043565">
    <property type="term" value="F:sequence-specific DNA binding"/>
    <property type="evidence" value="ECO:0007669"/>
    <property type="project" value="InterPro"/>
</dbReference>
<dbReference type="Pfam" id="PF00158">
    <property type="entry name" value="Sigma54_activat"/>
    <property type="match status" value="1"/>
</dbReference>
<keyword evidence="6" id="KW-0175">Coiled coil</keyword>
<dbReference type="PROSITE" id="PS00675">
    <property type="entry name" value="SIGMA54_INTERACT_1"/>
    <property type="match status" value="1"/>
</dbReference>
<keyword evidence="5" id="KW-0804">Transcription</keyword>
<dbReference type="PANTHER" id="PTHR32071">
    <property type="entry name" value="TRANSCRIPTIONAL REGULATORY PROTEIN"/>
    <property type="match status" value="1"/>
</dbReference>
<dbReference type="RefSeq" id="WP_207857143.1">
    <property type="nucleotide sequence ID" value="NZ_UPPP01000061.1"/>
</dbReference>
<feature type="domain" description="Sigma-54 factor interaction" evidence="7">
    <location>
        <begin position="259"/>
        <end position="488"/>
    </location>
</feature>
<dbReference type="Pfam" id="PF02954">
    <property type="entry name" value="HTH_8"/>
    <property type="match status" value="1"/>
</dbReference>
<dbReference type="SMART" id="SM00382">
    <property type="entry name" value="AAA"/>
    <property type="match status" value="1"/>
</dbReference>
<name>A0A498RAQ7_9FIRM</name>
<evidence type="ECO:0000256" key="2">
    <source>
        <dbReference type="ARBA" id="ARBA00022840"/>
    </source>
</evidence>
<dbReference type="SUPFAM" id="SSF52540">
    <property type="entry name" value="P-loop containing nucleoside triphosphate hydrolases"/>
    <property type="match status" value="1"/>
</dbReference>
<dbReference type="InterPro" id="IPR025944">
    <property type="entry name" value="Sigma_54_int_dom_CS"/>
</dbReference>
<reference evidence="9 10" key="1">
    <citation type="submission" date="2018-06" db="EMBL/GenBank/DDBJ databases">
        <authorList>
            <person name="Strepis N."/>
        </authorList>
    </citation>
    <scope>NUCLEOTIDE SEQUENCE [LARGE SCALE GENOMIC DNA]</scope>
    <source>
        <strain evidence="9">LUCI</strain>
    </source>
</reference>
<dbReference type="PROSITE" id="PS50045">
    <property type="entry name" value="SIGMA54_INTERACT_4"/>
    <property type="match status" value="1"/>
</dbReference>
<evidence type="ECO:0000259" key="7">
    <source>
        <dbReference type="PROSITE" id="PS50045"/>
    </source>
</evidence>
<dbReference type="GO" id="GO:0006355">
    <property type="term" value="P:regulation of DNA-templated transcription"/>
    <property type="evidence" value="ECO:0007669"/>
    <property type="project" value="InterPro"/>
</dbReference>
<dbReference type="Pfam" id="PF25601">
    <property type="entry name" value="AAA_lid_14"/>
    <property type="match status" value="1"/>
</dbReference>
<dbReference type="InterPro" id="IPR002197">
    <property type="entry name" value="HTH_Fis"/>
</dbReference>
<evidence type="ECO:0000313" key="10">
    <source>
        <dbReference type="Proteomes" id="UP000277811"/>
    </source>
</evidence>
<dbReference type="GO" id="GO:0005524">
    <property type="term" value="F:ATP binding"/>
    <property type="evidence" value="ECO:0007669"/>
    <property type="project" value="UniProtKB-KW"/>
</dbReference>
<dbReference type="PROSITE" id="PS00688">
    <property type="entry name" value="SIGMA54_INTERACT_3"/>
    <property type="match status" value="1"/>
</dbReference>
<keyword evidence="3" id="KW-0805">Transcription regulation</keyword>
<keyword evidence="4" id="KW-0238">DNA-binding</keyword>
<keyword evidence="2" id="KW-0067">ATP-binding</keyword>
<evidence type="ECO:0000256" key="1">
    <source>
        <dbReference type="ARBA" id="ARBA00022741"/>
    </source>
</evidence>
<dbReference type="CDD" id="cd00009">
    <property type="entry name" value="AAA"/>
    <property type="match status" value="1"/>
</dbReference>
<dbReference type="Gene3D" id="3.40.50.300">
    <property type="entry name" value="P-loop containing nucleotide triphosphate hydrolases"/>
    <property type="match status" value="1"/>
</dbReference>
<dbReference type="SUPFAM" id="SSF55785">
    <property type="entry name" value="PYP-like sensor domain (PAS domain)"/>
    <property type="match status" value="1"/>
</dbReference>